<feature type="domain" description="Predicted DNA-binding protein ribbon-helix-helix" evidence="1">
    <location>
        <begin position="4"/>
        <end position="42"/>
    </location>
</feature>
<evidence type="ECO:0000313" key="2">
    <source>
        <dbReference type="EMBL" id="GHO56190.1"/>
    </source>
</evidence>
<dbReference type="Gene3D" id="1.10.1220.10">
    <property type="entry name" value="Met repressor-like"/>
    <property type="match status" value="1"/>
</dbReference>
<accession>A0ABQ3UU62</accession>
<dbReference type="EMBL" id="BNJG01000002">
    <property type="protein sequence ID" value="GHO56190.1"/>
    <property type="molecule type" value="Genomic_DNA"/>
</dbReference>
<dbReference type="Proteomes" id="UP000654345">
    <property type="component" value="Unassembled WGS sequence"/>
</dbReference>
<proteinExistence type="predicted"/>
<dbReference type="SUPFAM" id="SSF47598">
    <property type="entry name" value="Ribbon-helix-helix"/>
    <property type="match status" value="1"/>
</dbReference>
<sequence length="65" mass="7589">MSLTRTNIYLDDQQRERLRQKSETDNIPVSEIVRRAIDAYLAWNDPTYQPAPIYPQTRKSHSSPG</sequence>
<dbReference type="Pfam" id="PF12651">
    <property type="entry name" value="RHH_3"/>
    <property type="match status" value="1"/>
</dbReference>
<dbReference type="RefSeq" id="WP_201372747.1">
    <property type="nucleotide sequence ID" value="NZ_BNJG01000002.1"/>
</dbReference>
<evidence type="ECO:0000259" key="1">
    <source>
        <dbReference type="Pfam" id="PF12651"/>
    </source>
</evidence>
<comment type="caution">
    <text evidence="2">The sequence shown here is derived from an EMBL/GenBank/DDBJ whole genome shotgun (WGS) entry which is preliminary data.</text>
</comment>
<evidence type="ECO:0000313" key="3">
    <source>
        <dbReference type="Proteomes" id="UP000654345"/>
    </source>
</evidence>
<keyword evidence="3" id="KW-1185">Reference proteome</keyword>
<name>A0ABQ3UU62_9CHLR</name>
<dbReference type="InterPro" id="IPR013321">
    <property type="entry name" value="Arc_rbn_hlx_hlx"/>
</dbReference>
<gene>
    <name evidence="2" type="ORF">KSB_46650</name>
</gene>
<reference evidence="2 3" key="1">
    <citation type="journal article" date="2021" name="Int. J. Syst. Evol. Microbiol.">
        <title>Reticulibacter mediterranei gen. nov., sp. nov., within the new family Reticulibacteraceae fam. nov., and Ktedonospora formicarum gen. nov., sp. nov., Ktedonobacter robiniae sp. nov., Dictyobacter formicarum sp. nov. and Dictyobacter arantiisoli sp. nov., belonging to the class Ktedonobacteria.</title>
        <authorList>
            <person name="Yabe S."/>
            <person name="Zheng Y."/>
            <person name="Wang C.M."/>
            <person name="Sakai Y."/>
            <person name="Abe K."/>
            <person name="Yokota A."/>
            <person name="Donadio S."/>
            <person name="Cavaletti L."/>
            <person name="Monciardini P."/>
        </authorList>
    </citation>
    <scope>NUCLEOTIDE SEQUENCE [LARGE SCALE GENOMIC DNA]</scope>
    <source>
        <strain evidence="2 3">SOSP1-30</strain>
    </source>
</reference>
<dbReference type="CDD" id="cd21631">
    <property type="entry name" value="RHH_CopG_NikR-like"/>
    <property type="match status" value="1"/>
</dbReference>
<organism evidence="2 3">
    <name type="scientific">Ktedonobacter robiniae</name>
    <dbReference type="NCBI Taxonomy" id="2778365"/>
    <lineage>
        <taxon>Bacteria</taxon>
        <taxon>Bacillati</taxon>
        <taxon>Chloroflexota</taxon>
        <taxon>Ktedonobacteria</taxon>
        <taxon>Ktedonobacterales</taxon>
        <taxon>Ktedonobacteraceae</taxon>
        <taxon>Ktedonobacter</taxon>
    </lineage>
</organism>
<dbReference type="InterPro" id="IPR038733">
    <property type="entry name" value="Predicted_DNA_bind_prot_RHH"/>
</dbReference>
<protein>
    <recommendedName>
        <fullName evidence="1">Predicted DNA-binding protein ribbon-helix-helix domain-containing protein</fullName>
    </recommendedName>
</protein>
<dbReference type="InterPro" id="IPR010985">
    <property type="entry name" value="Ribbon_hlx_hlx"/>
</dbReference>